<name>A0A2W4C9K4_9HYPH</name>
<keyword evidence="2" id="KW-1185">Reference proteome</keyword>
<proteinExistence type="predicted"/>
<evidence type="ECO:0000313" key="1">
    <source>
        <dbReference type="EMBL" id="PZM08048.1"/>
    </source>
</evidence>
<organism evidence="1 2">
    <name type="scientific">Rhizobium tubonense</name>
    <dbReference type="NCBI Taxonomy" id="484088"/>
    <lineage>
        <taxon>Bacteria</taxon>
        <taxon>Pseudomonadati</taxon>
        <taxon>Pseudomonadota</taxon>
        <taxon>Alphaproteobacteria</taxon>
        <taxon>Hyphomicrobiales</taxon>
        <taxon>Rhizobiaceae</taxon>
        <taxon>Rhizobium/Agrobacterium group</taxon>
        <taxon>Rhizobium</taxon>
    </lineage>
</organism>
<protein>
    <recommendedName>
        <fullName evidence="3">Signal transduction histidine kinase dimerisation/phosphoacceptor domain-containing protein</fullName>
    </recommendedName>
</protein>
<dbReference type="Proteomes" id="UP000248925">
    <property type="component" value="Unassembled WGS sequence"/>
</dbReference>
<gene>
    <name evidence="1" type="ORF">CPY51_30340</name>
</gene>
<evidence type="ECO:0000313" key="2">
    <source>
        <dbReference type="Proteomes" id="UP000248925"/>
    </source>
</evidence>
<comment type="caution">
    <text evidence="1">The sequence shown here is derived from an EMBL/GenBank/DDBJ whole genome shotgun (WGS) entry which is preliminary data.</text>
</comment>
<sequence>MVHEIEGLIGLIAIGVHANMRWLDSSGEPNVERARQTTRKLVRQTEQLMALIEAIRKPLT</sequence>
<accession>A0A2W4C9K4</accession>
<dbReference type="AlphaFoldDB" id="A0A2W4C9K4"/>
<dbReference type="EMBL" id="PCDP01000076">
    <property type="protein sequence ID" value="PZM08048.1"/>
    <property type="molecule type" value="Genomic_DNA"/>
</dbReference>
<reference evidence="1 2" key="1">
    <citation type="journal article" date="2018" name="Sci. Rep.">
        <title>Rhizobium tumorigenes sp. nov., a novel plant tumorigenic bacterium isolated from cane gall tumors on thornless blackberry.</title>
        <authorList>
            <person name="Kuzmanovi N."/>
            <person name="Smalla K."/>
            <person name="Gronow S."/>
            <person name="PuBawska J."/>
        </authorList>
    </citation>
    <scope>NUCLEOTIDE SEQUENCE [LARGE SCALE GENOMIC DNA]</scope>
    <source>
        <strain evidence="1 2">CCBAU 85046</strain>
    </source>
</reference>
<evidence type="ECO:0008006" key="3">
    <source>
        <dbReference type="Google" id="ProtNLM"/>
    </source>
</evidence>